<dbReference type="AlphaFoldDB" id="A0A6J1PXJ5"/>
<dbReference type="RefSeq" id="XP_024874078.1">
    <property type="nucleotide sequence ID" value="XM_025018310.1"/>
</dbReference>
<dbReference type="SUPFAM" id="SSF81383">
    <property type="entry name" value="F-box domain"/>
    <property type="match status" value="1"/>
</dbReference>
<evidence type="ECO:0000313" key="2">
    <source>
        <dbReference type="Proteomes" id="UP000504618"/>
    </source>
</evidence>
<name>A0A6J1PXJ5_9HYME</name>
<dbReference type="Proteomes" id="UP000504618">
    <property type="component" value="Unplaced"/>
</dbReference>
<dbReference type="Pfam" id="PF12937">
    <property type="entry name" value="F-box-like"/>
    <property type="match status" value="1"/>
</dbReference>
<dbReference type="GeneID" id="112456036"/>
<proteinExistence type="predicted"/>
<feature type="non-terminal residue" evidence="3">
    <location>
        <position position="153"/>
    </location>
</feature>
<dbReference type="InterPro" id="IPR001810">
    <property type="entry name" value="F-box_dom"/>
</dbReference>
<accession>A0A6J1PXJ5</accession>
<dbReference type="PROSITE" id="PS50181">
    <property type="entry name" value="FBOX"/>
    <property type="match status" value="1"/>
</dbReference>
<dbReference type="OrthoDB" id="2305498at2759"/>
<organism evidence="2 3">
    <name type="scientific">Temnothorax curvispinosus</name>
    <dbReference type="NCBI Taxonomy" id="300111"/>
    <lineage>
        <taxon>Eukaryota</taxon>
        <taxon>Metazoa</taxon>
        <taxon>Ecdysozoa</taxon>
        <taxon>Arthropoda</taxon>
        <taxon>Hexapoda</taxon>
        <taxon>Insecta</taxon>
        <taxon>Pterygota</taxon>
        <taxon>Neoptera</taxon>
        <taxon>Endopterygota</taxon>
        <taxon>Hymenoptera</taxon>
        <taxon>Apocrita</taxon>
        <taxon>Aculeata</taxon>
        <taxon>Formicoidea</taxon>
        <taxon>Formicidae</taxon>
        <taxon>Myrmicinae</taxon>
        <taxon>Temnothorax</taxon>
    </lineage>
</organism>
<protein>
    <submittedName>
        <fullName evidence="3">Uncharacterized protein LOC112456036</fullName>
    </submittedName>
</protein>
<sequence length="153" mass="17735">MDDENERYAHDDEEYAQLSLLRLLRVIGRRVGVLPGPIRRKKKKSLLDLPEEMFLHICSFLDASTLVHGLSLVCKQFYLILKDADFLWKARINHVLPNASHSLLCSERPGKLFWKLSCVAIEKQAALWKHNSMKKLKLSKRYYDATSVLLMPV</sequence>
<keyword evidence="2" id="KW-1185">Reference proteome</keyword>
<evidence type="ECO:0000313" key="3">
    <source>
        <dbReference type="RefSeq" id="XP_024874078.1"/>
    </source>
</evidence>
<feature type="domain" description="F-box" evidence="1">
    <location>
        <begin position="43"/>
        <end position="91"/>
    </location>
</feature>
<reference evidence="3" key="1">
    <citation type="submission" date="2025-08" db="UniProtKB">
        <authorList>
            <consortium name="RefSeq"/>
        </authorList>
    </citation>
    <scope>IDENTIFICATION</scope>
    <source>
        <tissue evidence="3">Whole body</tissue>
    </source>
</reference>
<evidence type="ECO:0000259" key="1">
    <source>
        <dbReference type="PROSITE" id="PS50181"/>
    </source>
</evidence>
<dbReference type="Gene3D" id="1.20.1280.50">
    <property type="match status" value="1"/>
</dbReference>
<dbReference type="InterPro" id="IPR036047">
    <property type="entry name" value="F-box-like_dom_sf"/>
</dbReference>
<gene>
    <name evidence="3" type="primary">LOC112456036</name>
</gene>